<keyword evidence="8" id="KW-1185">Reference proteome</keyword>
<feature type="transmembrane region" description="Helical" evidence="5">
    <location>
        <begin position="264"/>
        <end position="284"/>
    </location>
</feature>
<proteinExistence type="inferred from homology"/>
<feature type="transmembrane region" description="Helical" evidence="5">
    <location>
        <begin position="401"/>
        <end position="421"/>
    </location>
</feature>
<evidence type="ECO:0000256" key="4">
    <source>
        <dbReference type="ARBA" id="ARBA00023136"/>
    </source>
</evidence>
<comment type="caution">
    <text evidence="7">The sequence shown here is derived from an EMBL/GenBank/DDBJ whole genome shotgun (WGS) entry which is preliminary data.</text>
</comment>
<feature type="transmembrane region" description="Helical" evidence="5">
    <location>
        <begin position="485"/>
        <end position="512"/>
    </location>
</feature>
<dbReference type="EMBL" id="LPWH01000050">
    <property type="protein sequence ID" value="POR04021.1"/>
    <property type="molecule type" value="Genomic_DNA"/>
</dbReference>
<evidence type="ECO:0000256" key="3">
    <source>
        <dbReference type="ARBA" id="ARBA00022989"/>
    </source>
</evidence>
<dbReference type="AlphaFoldDB" id="A0A2S4JWY7"/>
<feature type="transmembrane region" description="Helical" evidence="5">
    <location>
        <begin position="27"/>
        <end position="48"/>
    </location>
</feature>
<keyword evidence="3 5" id="KW-1133">Transmembrane helix</keyword>
<feature type="transmembrane region" description="Helical" evidence="5">
    <location>
        <begin position="232"/>
        <end position="252"/>
    </location>
</feature>
<evidence type="ECO:0000313" key="8">
    <source>
        <dbReference type="Proteomes" id="UP000237350"/>
    </source>
</evidence>
<dbReference type="PANTHER" id="PTHR43496:SF1">
    <property type="entry name" value="POLYGALACTURONAN_RHAMNOGALACTURONAN TRANSPORT SYSTEM PERMEASE PROTEIN YTEP"/>
    <property type="match status" value="1"/>
</dbReference>
<feature type="transmembrane region" description="Helical" evidence="5">
    <location>
        <begin position="208"/>
        <end position="226"/>
    </location>
</feature>
<feature type="transmembrane region" description="Helical" evidence="5">
    <location>
        <begin position="159"/>
        <end position="179"/>
    </location>
</feature>
<organism evidence="7 8">
    <name type="scientific">Alkalispirochaeta sphaeroplastigenens</name>
    <dbReference type="NCBI Taxonomy" id="1187066"/>
    <lineage>
        <taxon>Bacteria</taxon>
        <taxon>Pseudomonadati</taxon>
        <taxon>Spirochaetota</taxon>
        <taxon>Spirochaetia</taxon>
        <taxon>Spirochaetales</taxon>
        <taxon>Spirochaetaceae</taxon>
        <taxon>Alkalispirochaeta</taxon>
    </lineage>
</organism>
<accession>A0A2S4JWY7</accession>
<keyword evidence="5" id="KW-0813">Transport</keyword>
<feature type="transmembrane region" description="Helical" evidence="5">
    <location>
        <begin position="532"/>
        <end position="557"/>
    </location>
</feature>
<dbReference type="Gene3D" id="1.10.3720.10">
    <property type="entry name" value="MetI-like"/>
    <property type="match status" value="2"/>
</dbReference>
<dbReference type="GO" id="GO:0055085">
    <property type="term" value="P:transmembrane transport"/>
    <property type="evidence" value="ECO:0007669"/>
    <property type="project" value="InterPro"/>
</dbReference>
<dbReference type="PROSITE" id="PS50928">
    <property type="entry name" value="ABC_TM1"/>
    <property type="match status" value="2"/>
</dbReference>
<comment type="similarity">
    <text evidence="5">Belongs to the binding-protein-dependent transport system permease family.</text>
</comment>
<feature type="domain" description="ABC transmembrane type-1" evidence="6">
    <location>
        <begin position="363"/>
        <end position="553"/>
    </location>
</feature>
<evidence type="ECO:0000256" key="1">
    <source>
        <dbReference type="ARBA" id="ARBA00004651"/>
    </source>
</evidence>
<dbReference type="SUPFAM" id="SSF161098">
    <property type="entry name" value="MetI-like"/>
    <property type="match status" value="2"/>
</dbReference>
<evidence type="ECO:0000259" key="6">
    <source>
        <dbReference type="PROSITE" id="PS50928"/>
    </source>
</evidence>
<dbReference type="Pfam" id="PF00528">
    <property type="entry name" value="BPD_transp_1"/>
    <property type="match status" value="2"/>
</dbReference>
<gene>
    <name evidence="7" type="ORF">AU468_04190</name>
</gene>
<sequence length="571" mass="62318">MYIMKKGVKNRAMQNVRALRRLAGDPILLITILAILALLVVFILYPLFKVLITSFRDASGNWSLQPFERFFTSRHERNALRNSLLLGVATAVAGSAVGFLFAFTITRTSVPFKKMLSIIAIVPIVSPPFIGAMAIIMLFGRNGLISYQLLGIRNLNIYGFWGLMFAQVLTFFPVAYITLKGVLESISPTLEDAALDLGGSRWSVFRKVTLPLTYPGIASAMLVLFIETLSDFGNPLILAGSGFPVLSVQAYLQITGMFNLPRGAALAVILLIPSITAFFIQKYWVSRKQYVTITGKPTSSNIKLVSPSVQWVLFGLCLVVAGLVILVYATILWAAFARVWGHDMTTLTLRHFQYVFGVGFSAVRDTLIIAGVSTPVAGVLGMVIAFLVVRKRFPGRQFMDFSSMLSFAVPGTVIGIGYILAFNTPPLVLTGTFAILALNFIFRYIPVGIQSGIAILRQVDPSIEEAAIDLGADARMSFRKVTLPLMLPAFFSGLTFSFVRAMTAISAAIFLVSANWNLMTVQIMAQVESGRFGAASAFSVVLVSIILIAMLLIRLILAKGFSGYHGKLLQV</sequence>
<dbReference type="InterPro" id="IPR000515">
    <property type="entry name" value="MetI-like"/>
</dbReference>
<feature type="domain" description="ABC transmembrane type-1" evidence="6">
    <location>
        <begin position="80"/>
        <end position="281"/>
    </location>
</feature>
<evidence type="ECO:0000256" key="5">
    <source>
        <dbReference type="RuleBase" id="RU363032"/>
    </source>
</evidence>
<feature type="transmembrane region" description="Helical" evidence="5">
    <location>
        <begin position="84"/>
        <end position="103"/>
    </location>
</feature>
<dbReference type="PANTHER" id="PTHR43496">
    <property type="entry name" value="PROTEIN LPLB"/>
    <property type="match status" value="1"/>
</dbReference>
<keyword evidence="2 5" id="KW-0812">Transmembrane</keyword>
<feature type="transmembrane region" description="Helical" evidence="5">
    <location>
        <begin position="115"/>
        <end position="139"/>
    </location>
</feature>
<dbReference type="InterPro" id="IPR035906">
    <property type="entry name" value="MetI-like_sf"/>
</dbReference>
<comment type="subcellular location">
    <subcellularLocation>
        <location evidence="1 5">Cell membrane</location>
        <topology evidence="1 5">Multi-pass membrane protein</topology>
    </subcellularLocation>
</comment>
<keyword evidence="4 5" id="KW-0472">Membrane</keyword>
<dbReference type="Proteomes" id="UP000237350">
    <property type="component" value="Unassembled WGS sequence"/>
</dbReference>
<feature type="transmembrane region" description="Helical" evidence="5">
    <location>
        <begin position="427"/>
        <end position="445"/>
    </location>
</feature>
<dbReference type="CDD" id="cd06261">
    <property type="entry name" value="TM_PBP2"/>
    <property type="match status" value="2"/>
</dbReference>
<evidence type="ECO:0000256" key="2">
    <source>
        <dbReference type="ARBA" id="ARBA00022692"/>
    </source>
</evidence>
<feature type="transmembrane region" description="Helical" evidence="5">
    <location>
        <begin position="369"/>
        <end position="389"/>
    </location>
</feature>
<dbReference type="GO" id="GO:0005886">
    <property type="term" value="C:plasma membrane"/>
    <property type="evidence" value="ECO:0007669"/>
    <property type="project" value="UniProtKB-SubCell"/>
</dbReference>
<protein>
    <submittedName>
        <fullName evidence="7">ABC transporter permease</fullName>
    </submittedName>
</protein>
<name>A0A2S4JWY7_9SPIO</name>
<feature type="transmembrane region" description="Helical" evidence="5">
    <location>
        <begin position="311"/>
        <end position="335"/>
    </location>
</feature>
<reference evidence="8" key="1">
    <citation type="submission" date="2015-12" db="EMBL/GenBank/DDBJ databases">
        <authorList>
            <person name="Lodha T.D."/>
            <person name="Chintalapati S."/>
            <person name="Chintalapati V.R."/>
            <person name="Sravanthi T."/>
        </authorList>
    </citation>
    <scope>NUCLEOTIDE SEQUENCE [LARGE SCALE GENOMIC DNA]</scope>
    <source>
        <strain evidence="8">JC133</strain>
    </source>
</reference>
<evidence type="ECO:0000313" key="7">
    <source>
        <dbReference type="EMBL" id="POR04021.1"/>
    </source>
</evidence>